<dbReference type="InterPro" id="IPR036464">
    <property type="entry name" value="Rubisco_LSMT_subst-bd_sf"/>
</dbReference>
<keyword evidence="2" id="KW-0808">Transferase</keyword>
<organism evidence="6 7">
    <name type="scientific">Coccomyxa subellipsoidea</name>
    <dbReference type="NCBI Taxonomy" id="248742"/>
    <lineage>
        <taxon>Eukaryota</taxon>
        <taxon>Viridiplantae</taxon>
        <taxon>Chlorophyta</taxon>
        <taxon>core chlorophytes</taxon>
        <taxon>Trebouxiophyceae</taxon>
        <taxon>Trebouxiophyceae incertae sedis</taxon>
        <taxon>Coccomyxaceae</taxon>
        <taxon>Coccomyxa</taxon>
    </lineage>
</organism>
<sequence length="404" mass="45041">MIARILPFAVFVLNCVCHTPTQTFAYAPADSSQLLSEWLVQNGGKVGLEIGAVNAEGLRGAVAARDFEEGEIVAAVPFNCTIDLASQEAGDTAAELATNLLRMRFEDPEIWAHMEPHRASLPGRDQIYNKYIFQMEHLPLLQDPGMESLITRVMEWLDEVYTGATTVEPQYRFTSLAHHPGAADISREDFAYYTSLLDSYSFSFPADESHEARRLMLPLLDLINHGGQPNVALKRDPESSCYVAVAVHPIRRGEEVTHLYSWSLERNDKALLNYFFVQDAEPPRLCAMDLPGVSVWDTVESPPADHELYGPGAPLCIQEEVNRLRSILVMFPTGEDQDAALLESGELSDWRERVIVKFRMLRKRALRLTMQGVQAALEEAAQHTGPRVVVPIAGATCFQQACLE</sequence>
<evidence type="ECO:0000256" key="3">
    <source>
        <dbReference type="ARBA" id="ARBA00022691"/>
    </source>
</evidence>
<evidence type="ECO:0000256" key="4">
    <source>
        <dbReference type="SAM" id="SignalP"/>
    </source>
</evidence>
<dbReference type="InterPro" id="IPR001214">
    <property type="entry name" value="SET_dom"/>
</dbReference>
<reference evidence="6 7" key="1">
    <citation type="journal article" date="2024" name="Nat. Commun.">
        <title>Phylogenomics reveals the evolutionary origins of lichenization in chlorophyte algae.</title>
        <authorList>
            <person name="Puginier C."/>
            <person name="Libourel C."/>
            <person name="Otte J."/>
            <person name="Skaloud P."/>
            <person name="Haon M."/>
            <person name="Grisel S."/>
            <person name="Petersen M."/>
            <person name="Berrin J.G."/>
            <person name="Delaux P.M."/>
            <person name="Dal Grande F."/>
            <person name="Keller J."/>
        </authorList>
    </citation>
    <scope>NUCLEOTIDE SEQUENCE [LARGE SCALE GENOMIC DNA]</scope>
    <source>
        <strain evidence="6 7">SAG 216-7</strain>
    </source>
</reference>
<keyword evidence="7" id="KW-1185">Reference proteome</keyword>
<evidence type="ECO:0000256" key="1">
    <source>
        <dbReference type="ARBA" id="ARBA00022603"/>
    </source>
</evidence>
<feature type="chain" id="PRO_5045673453" description="SET domain-containing protein" evidence="4">
    <location>
        <begin position="26"/>
        <end position="404"/>
    </location>
</feature>
<dbReference type="PANTHER" id="PTHR13271">
    <property type="entry name" value="UNCHARACTERIZED PUTATIVE METHYLTRANSFERASE"/>
    <property type="match status" value="1"/>
</dbReference>
<dbReference type="Pfam" id="PF00856">
    <property type="entry name" value="SET"/>
    <property type="match status" value="1"/>
</dbReference>
<dbReference type="CDD" id="cd10527">
    <property type="entry name" value="SET_LSMT"/>
    <property type="match status" value="1"/>
</dbReference>
<keyword evidence="1" id="KW-0489">Methyltransferase</keyword>
<name>A0ABR2YN34_9CHLO</name>
<dbReference type="Proteomes" id="UP001491310">
    <property type="component" value="Unassembled WGS sequence"/>
</dbReference>
<dbReference type="InterPro" id="IPR046341">
    <property type="entry name" value="SET_dom_sf"/>
</dbReference>
<comment type="caution">
    <text evidence="6">The sequence shown here is derived from an EMBL/GenBank/DDBJ whole genome shotgun (WGS) entry which is preliminary data.</text>
</comment>
<accession>A0ABR2YN34</accession>
<dbReference type="Gene3D" id="3.90.1420.10">
    <property type="entry name" value="Rubisco LSMT, substrate-binding domain"/>
    <property type="match status" value="1"/>
</dbReference>
<dbReference type="Gene3D" id="3.90.1410.10">
    <property type="entry name" value="set domain protein methyltransferase, domain 1"/>
    <property type="match status" value="1"/>
</dbReference>
<dbReference type="SUPFAM" id="SSF82199">
    <property type="entry name" value="SET domain"/>
    <property type="match status" value="1"/>
</dbReference>
<dbReference type="EMBL" id="JALJOT010000008">
    <property type="protein sequence ID" value="KAK9908433.1"/>
    <property type="molecule type" value="Genomic_DNA"/>
</dbReference>
<feature type="signal peptide" evidence="4">
    <location>
        <begin position="1"/>
        <end position="25"/>
    </location>
</feature>
<dbReference type="PANTHER" id="PTHR13271:SF151">
    <property type="entry name" value="SET DOMAIN-CONTAINING PROTEIN 4"/>
    <property type="match status" value="1"/>
</dbReference>
<evidence type="ECO:0000313" key="7">
    <source>
        <dbReference type="Proteomes" id="UP001491310"/>
    </source>
</evidence>
<gene>
    <name evidence="6" type="ORF">WJX75_007763</name>
</gene>
<dbReference type="PROSITE" id="PS50280">
    <property type="entry name" value="SET"/>
    <property type="match status" value="1"/>
</dbReference>
<proteinExistence type="predicted"/>
<protein>
    <recommendedName>
        <fullName evidence="5">SET domain-containing protein</fullName>
    </recommendedName>
</protein>
<keyword evidence="3" id="KW-0949">S-adenosyl-L-methionine</keyword>
<evidence type="ECO:0000256" key="2">
    <source>
        <dbReference type="ARBA" id="ARBA00022679"/>
    </source>
</evidence>
<evidence type="ECO:0000313" key="6">
    <source>
        <dbReference type="EMBL" id="KAK9908433.1"/>
    </source>
</evidence>
<keyword evidence="4" id="KW-0732">Signal</keyword>
<evidence type="ECO:0000259" key="5">
    <source>
        <dbReference type="PROSITE" id="PS50280"/>
    </source>
</evidence>
<dbReference type="InterPro" id="IPR050600">
    <property type="entry name" value="SETD3_SETD6_MTase"/>
</dbReference>
<feature type="domain" description="SET" evidence="5">
    <location>
        <begin position="46"/>
        <end position="261"/>
    </location>
</feature>